<proteinExistence type="predicted"/>
<evidence type="ECO:0000259" key="1">
    <source>
        <dbReference type="Pfam" id="PF12671"/>
    </source>
</evidence>
<dbReference type="OrthoDB" id="9812429at2"/>
<dbReference type="InterPro" id="IPR024301">
    <property type="entry name" value="Amidase_6"/>
</dbReference>
<sequence length="441" mass="49958">MNKKNNASKVILAILLFVFILLPEKIILAEENLSKSNQTTDISEQYLKESEKTTALNLCNHLLTRQFNALITGNDVETRDIFYESDNTILYNQFLRWRIKQSQVMHTSWSSYDYNLLNVDYVKDAENILIHGSFNLKYTYTNGLEGRQDNINFDARIKSVDNNYLIESFNIDEVMFDDFISTLNYENVIDMDVTNHKVKNININDINTVVDNMLMQIELTNELVSQEPNIIQPPLLKTRASQYSYNSANGVAYANEYAYSNNPCFYTAAGDGGDCTNFISQCIWAAYGGWNPGDSITTMTNNINNRVRMMPSTTLSNWFGHQYGAGTPWESVNDLWNFATLNSGTGPRASGSNNNSVYKNLVAFAISSGDVLQVKRSGDAKYRHSVYVIFSSPKFSDDYNNIIVAQHSKNTTRALSDLISGWGGADCYMRKLTFNSAQFDK</sequence>
<dbReference type="RefSeq" id="WP_091683331.1">
    <property type="nucleotide sequence ID" value="NZ_BAABFM010000003.1"/>
</dbReference>
<reference evidence="2 3" key="1">
    <citation type="submission" date="2016-10" db="EMBL/GenBank/DDBJ databases">
        <authorList>
            <person name="de Groot N.N."/>
        </authorList>
    </citation>
    <scope>NUCLEOTIDE SEQUENCE [LARGE SCALE GENOMIC DNA]</scope>
    <source>
        <strain evidence="2 3">DSM 1283</strain>
    </source>
</reference>
<dbReference type="Proteomes" id="UP000198806">
    <property type="component" value="Unassembled WGS sequence"/>
</dbReference>
<keyword evidence="3" id="KW-1185">Reference proteome</keyword>
<organism evidence="2 3">
    <name type="scientific">Anaerocolumna aminovalerica</name>
    <dbReference type="NCBI Taxonomy" id="1527"/>
    <lineage>
        <taxon>Bacteria</taxon>
        <taxon>Bacillati</taxon>
        <taxon>Bacillota</taxon>
        <taxon>Clostridia</taxon>
        <taxon>Lachnospirales</taxon>
        <taxon>Lachnospiraceae</taxon>
        <taxon>Anaerocolumna</taxon>
    </lineage>
</organism>
<feature type="domain" description="Putative amidase" evidence="1">
    <location>
        <begin position="244"/>
        <end position="429"/>
    </location>
</feature>
<evidence type="ECO:0000313" key="3">
    <source>
        <dbReference type="Proteomes" id="UP000198806"/>
    </source>
</evidence>
<gene>
    <name evidence="2" type="ORF">SAMN04489757_1013</name>
</gene>
<dbReference type="AlphaFoldDB" id="A0A1I5BHE7"/>
<dbReference type="Pfam" id="PF12671">
    <property type="entry name" value="Amidase_6"/>
    <property type="match status" value="1"/>
</dbReference>
<name>A0A1I5BHE7_9FIRM</name>
<accession>A0A1I5BHE7</accession>
<protein>
    <submittedName>
        <fullName evidence="2">Putative amidase domain-containing protein</fullName>
    </submittedName>
</protein>
<dbReference type="EMBL" id="FOWD01000001">
    <property type="protein sequence ID" value="SFN73921.1"/>
    <property type="molecule type" value="Genomic_DNA"/>
</dbReference>
<dbReference type="STRING" id="1527.SAMN04489757_1013"/>
<evidence type="ECO:0000313" key="2">
    <source>
        <dbReference type="EMBL" id="SFN73921.1"/>
    </source>
</evidence>